<name>A0A1Y2EAD1_9PEZI</name>
<sequence>MKYSLSLAACATVSAAAATTSLLAQMADTHIRRGVEKTYDYTQAVLYLGMEAALALKQNETIADWYQAQVDGVVLDDGTIADWDYSFYSLDEYRMGMSYLYWYNRTGDEKYKSAAEVVREQLNRHPRTPSGGFWHRDPTYPDQMWLDGIFMADSFYSKWTSLYDADNATAWDDIVLQYDNIEAHCRNATSGLLAHGYDESKVAVWADPETGASPHVWDRAVGWYFVSLLETLQVFPQSHDGYARLLEYFTTLAAAVKKSQDTSGGWWLIMDEPYPGMEGNYIESSATAMFTTGMLQGIRLGFIAEDEYLAPAQKAYALMTEKYVVEKTDGTLDWEGTVSVGSLKGNATYEYYVSVPLATNDFKGVGPFMLASYEMESWAST</sequence>
<dbReference type="InterPro" id="IPR012341">
    <property type="entry name" value="6hp_glycosidase-like_sf"/>
</dbReference>
<dbReference type="AlphaFoldDB" id="A0A1Y2EAD1"/>
<keyword evidence="2" id="KW-0732">Signal</keyword>
<dbReference type="InterPro" id="IPR052043">
    <property type="entry name" value="PolySaccharide_Degr_Enz"/>
</dbReference>
<evidence type="ECO:0000256" key="2">
    <source>
        <dbReference type="SAM" id="SignalP"/>
    </source>
</evidence>
<dbReference type="InterPro" id="IPR008928">
    <property type="entry name" value="6-hairpin_glycosidase_sf"/>
</dbReference>
<reference evidence="3 4" key="1">
    <citation type="submission" date="2016-07" db="EMBL/GenBank/DDBJ databases">
        <title>Pervasive Adenine N6-methylation of Active Genes in Fungi.</title>
        <authorList>
            <consortium name="DOE Joint Genome Institute"/>
            <person name="Mondo S.J."/>
            <person name="Dannebaum R.O."/>
            <person name="Kuo R.C."/>
            <person name="Labutti K."/>
            <person name="Haridas S."/>
            <person name="Kuo A."/>
            <person name="Salamov A."/>
            <person name="Ahrendt S.R."/>
            <person name="Lipzen A."/>
            <person name="Sullivan W."/>
            <person name="Andreopoulos W.B."/>
            <person name="Clum A."/>
            <person name="Lindquist E."/>
            <person name="Daum C."/>
            <person name="Ramamoorthy G.K."/>
            <person name="Gryganskyi A."/>
            <person name="Culley D."/>
            <person name="Magnuson J.K."/>
            <person name="James T.Y."/>
            <person name="O'Malley M.A."/>
            <person name="Stajich J.E."/>
            <person name="Spatafora J.W."/>
            <person name="Visel A."/>
            <person name="Grigoriev I.V."/>
        </authorList>
    </citation>
    <scope>NUCLEOTIDE SEQUENCE [LARGE SCALE GENOMIC DNA]</scope>
    <source>
        <strain evidence="3 4">CBS 129021</strain>
    </source>
</reference>
<feature type="signal peptide" evidence="2">
    <location>
        <begin position="1"/>
        <end position="16"/>
    </location>
</feature>
<dbReference type="OrthoDB" id="540611at2759"/>
<proteinExistence type="predicted"/>
<protein>
    <submittedName>
        <fullName evidence="3">Unsaturated rhamnogalacturonan hydrolase</fullName>
    </submittedName>
</protein>
<dbReference type="InterPro" id="IPR010905">
    <property type="entry name" value="Glyco_hydro_88"/>
</dbReference>
<keyword evidence="4" id="KW-1185">Reference proteome</keyword>
<dbReference type="Proteomes" id="UP000193689">
    <property type="component" value="Unassembled WGS sequence"/>
</dbReference>
<dbReference type="SUPFAM" id="SSF48208">
    <property type="entry name" value="Six-hairpin glycosidases"/>
    <property type="match status" value="1"/>
</dbReference>
<organism evidence="3 4">
    <name type="scientific">Pseudomassariella vexata</name>
    <dbReference type="NCBI Taxonomy" id="1141098"/>
    <lineage>
        <taxon>Eukaryota</taxon>
        <taxon>Fungi</taxon>
        <taxon>Dikarya</taxon>
        <taxon>Ascomycota</taxon>
        <taxon>Pezizomycotina</taxon>
        <taxon>Sordariomycetes</taxon>
        <taxon>Xylariomycetidae</taxon>
        <taxon>Amphisphaeriales</taxon>
        <taxon>Pseudomassariaceae</taxon>
        <taxon>Pseudomassariella</taxon>
    </lineage>
</organism>
<feature type="chain" id="PRO_5013208916" evidence="2">
    <location>
        <begin position="17"/>
        <end position="381"/>
    </location>
</feature>
<evidence type="ECO:0000313" key="3">
    <source>
        <dbReference type="EMBL" id="ORY68523.1"/>
    </source>
</evidence>
<dbReference type="EMBL" id="MCFJ01000003">
    <property type="protein sequence ID" value="ORY68523.1"/>
    <property type="molecule type" value="Genomic_DNA"/>
</dbReference>
<dbReference type="GO" id="GO:0016787">
    <property type="term" value="F:hydrolase activity"/>
    <property type="evidence" value="ECO:0007669"/>
    <property type="project" value="UniProtKB-KW"/>
</dbReference>
<keyword evidence="1 3" id="KW-0378">Hydrolase</keyword>
<evidence type="ECO:0000256" key="1">
    <source>
        <dbReference type="ARBA" id="ARBA00022801"/>
    </source>
</evidence>
<dbReference type="GeneID" id="63771650"/>
<dbReference type="PANTHER" id="PTHR33886:SF9">
    <property type="entry name" value="UNSATURATED RHAMNOGALACTURONAN HYDROLASE (EUROFUNG)"/>
    <property type="match status" value="1"/>
</dbReference>
<comment type="caution">
    <text evidence="3">The sequence shown here is derived from an EMBL/GenBank/DDBJ whole genome shotgun (WGS) entry which is preliminary data.</text>
</comment>
<dbReference type="InParanoid" id="A0A1Y2EAD1"/>
<dbReference type="GO" id="GO:0005975">
    <property type="term" value="P:carbohydrate metabolic process"/>
    <property type="evidence" value="ECO:0007669"/>
    <property type="project" value="InterPro"/>
</dbReference>
<accession>A0A1Y2EAD1</accession>
<dbReference type="STRING" id="1141098.A0A1Y2EAD1"/>
<dbReference type="RefSeq" id="XP_040718810.1">
    <property type="nucleotide sequence ID" value="XM_040855438.1"/>
</dbReference>
<evidence type="ECO:0000313" key="4">
    <source>
        <dbReference type="Proteomes" id="UP000193689"/>
    </source>
</evidence>
<dbReference type="Pfam" id="PF07470">
    <property type="entry name" value="Glyco_hydro_88"/>
    <property type="match status" value="1"/>
</dbReference>
<dbReference type="Gene3D" id="1.50.10.10">
    <property type="match status" value="1"/>
</dbReference>
<dbReference type="PANTHER" id="PTHR33886">
    <property type="entry name" value="UNSATURATED RHAMNOGALACTURONAN HYDROLASE (EUROFUNG)"/>
    <property type="match status" value="1"/>
</dbReference>
<gene>
    <name evidence="3" type="ORF">BCR38DRAFT_336231</name>
</gene>